<dbReference type="InterPro" id="IPR036397">
    <property type="entry name" value="RNaseH_sf"/>
</dbReference>
<comment type="caution">
    <text evidence="2">The sequence shown here is derived from an EMBL/GenBank/DDBJ whole genome shotgun (WGS) entry which is preliminary data.</text>
</comment>
<name>A0ABQ8TL45_PERAM</name>
<feature type="region of interest" description="Disordered" evidence="1">
    <location>
        <begin position="178"/>
        <end position="200"/>
    </location>
</feature>
<reference evidence="2 3" key="1">
    <citation type="journal article" date="2022" name="Allergy">
        <title>Genome assembly and annotation of Periplaneta americana reveal a comprehensive cockroach allergen profile.</title>
        <authorList>
            <person name="Wang L."/>
            <person name="Xiong Q."/>
            <person name="Saelim N."/>
            <person name="Wang L."/>
            <person name="Nong W."/>
            <person name="Wan A.T."/>
            <person name="Shi M."/>
            <person name="Liu X."/>
            <person name="Cao Q."/>
            <person name="Hui J.H.L."/>
            <person name="Sookrung N."/>
            <person name="Leung T.F."/>
            <person name="Tungtrongchitr A."/>
            <person name="Tsui S.K.W."/>
        </authorList>
    </citation>
    <scope>NUCLEOTIDE SEQUENCE [LARGE SCALE GENOMIC DNA]</scope>
    <source>
        <strain evidence="2">PWHHKU_190912</strain>
    </source>
</reference>
<evidence type="ECO:0000256" key="1">
    <source>
        <dbReference type="SAM" id="MobiDB-lite"/>
    </source>
</evidence>
<evidence type="ECO:0000313" key="3">
    <source>
        <dbReference type="Proteomes" id="UP001148838"/>
    </source>
</evidence>
<protein>
    <submittedName>
        <fullName evidence="2">Uncharacterized protein</fullName>
    </submittedName>
</protein>
<keyword evidence="3" id="KW-1185">Reference proteome</keyword>
<organism evidence="2 3">
    <name type="scientific">Periplaneta americana</name>
    <name type="common">American cockroach</name>
    <name type="synonym">Blatta americana</name>
    <dbReference type="NCBI Taxonomy" id="6978"/>
    <lineage>
        <taxon>Eukaryota</taxon>
        <taxon>Metazoa</taxon>
        <taxon>Ecdysozoa</taxon>
        <taxon>Arthropoda</taxon>
        <taxon>Hexapoda</taxon>
        <taxon>Insecta</taxon>
        <taxon>Pterygota</taxon>
        <taxon>Neoptera</taxon>
        <taxon>Polyneoptera</taxon>
        <taxon>Dictyoptera</taxon>
        <taxon>Blattodea</taxon>
        <taxon>Blattoidea</taxon>
        <taxon>Blattidae</taxon>
        <taxon>Blattinae</taxon>
        <taxon>Periplaneta</taxon>
    </lineage>
</organism>
<dbReference type="Proteomes" id="UP001148838">
    <property type="component" value="Unassembled WGS sequence"/>
</dbReference>
<evidence type="ECO:0000313" key="2">
    <source>
        <dbReference type="EMBL" id="KAJ4447325.1"/>
    </source>
</evidence>
<dbReference type="PANTHER" id="PTHR46060">
    <property type="entry name" value="MARINER MOS1 TRANSPOSASE-LIKE PROTEIN"/>
    <property type="match status" value="1"/>
</dbReference>
<dbReference type="InterPro" id="IPR052709">
    <property type="entry name" value="Transposase-MT_Hybrid"/>
</dbReference>
<dbReference type="Gene3D" id="3.30.420.10">
    <property type="entry name" value="Ribonuclease H-like superfamily/Ribonuclease H"/>
    <property type="match status" value="1"/>
</dbReference>
<gene>
    <name evidence="2" type="ORF">ANN_09329</name>
</gene>
<sequence length="200" mass="24146">MNAVPYIQTVLKLRRALHEKHPRKKIILQHDSTWSHTDRVTVEKIRTFRWETLPHSPYSSDLALSEYHLFGSVKCTISRMIRADPCTLCPYEHVLAPLLSVALYGSETWTLRRSEEKRLKTFPIWMWRKMERVQWVDRIRNETVLERVTEEIMILKLIRKRKRHWFVSLAEKKLSIEERTGRNGEREKSSWRKKSDDRQH</sequence>
<dbReference type="PANTHER" id="PTHR46060:SF1">
    <property type="entry name" value="MARINER MOS1 TRANSPOSASE-LIKE PROTEIN"/>
    <property type="match status" value="1"/>
</dbReference>
<proteinExistence type="predicted"/>
<dbReference type="EMBL" id="JAJSOF020000005">
    <property type="protein sequence ID" value="KAJ4447325.1"/>
    <property type="molecule type" value="Genomic_DNA"/>
</dbReference>
<accession>A0ABQ8TL45</accession>